<dbReference type="PIRSF" id="PIRSF030820">
    <property type="entry name" value="UCP030820"/>
    <property type="match status" value="1"/>
</dbReference>
<comment type="caution">
    <text evidence="1">The sequence shown here is derived from an EMBL/GenBank/DDBJ whole genome shotgun (WGS) entry which is preliminary data.</text>
</comment>
<dbReference type="RefSeq" id="WP_311364784.1">
    <property type="nucleotide sequence ID" value="NZ_JAVRIC010000009.1"/>
</dbReference>
<sequence>MSSLILADGQLASDGWTVLDNEAAWPESGHVVVSLARWRELGKAPAGLEIAVSIPNTENVDEFAAELLDRPMLLLEIPKFADGRAYSQARVLRDRYRYTGQIRAVGEVHVDQIHFMRRCGFDAFVLPESQSVDAARRKLDEFSLSYQHAAVPLTTVWERRRAARAPG</sequence>
<protein>
    <submittedName>
        <fullName evidence="1">DUF934 domain-containing protein</fullName>
    </submittedName>
</protein>
<accession>A0ABU2WHP1</accession>
<dbReference type="Proteomes" id="UP001254608">
    <property type="component" value="Unassembled WGS sequence"/>
</dbReference>
<dbReference type="InterPro" id="IPR008318">
    <property type="entry name" value="UCP030820"/>
</dbReference>
<proteinExistence type="predicted"/>
<gene>
    <name evidence="1" type="ORF">RM530_08430</name>
</gene>
<evidence type="ECO:0000313" key="1">
    <source>
        <dbReference type="EMBL" id="MDT0497390.1"/>
    </source>
</evidence>
<reference evidence="1 2" key="1">
    <citation type="submission" date="2023-09" db="EMBL/GenBank/DDBJ databases">
        <authorList>
            <person name="Rey-Velasco X."/>
        </authorList>
    </citation>
    <scope>NUCLEOTIDE SEQUENCE [LARGE SCALE GENOMIC DNA]</scope>
    <source>
        <strain evidence="1 2">W345</strain>
    </source>
</reference>
<organism evidence="1 2">
    <name type="scientific">Banduia mediterranea</name>
    <dbReference type="NCBI Taxonomy" id="3075609"/>
    <lineage>
        <taxon>Bacteria</taxon>
        <taxon>Pseudomonadati</taxon>
        <taxon>Pseudomonadota</taxon>
        <taxon>Gammaproteobacteria</taxon>
        <taxon>Nevskiales</taxon>
        <taxon>Algiphilaceae</taxon>
        <taxon>Banduia</taxon>
    </lineage>
</organism>
<dbReference type="EMBL" id="JAVRIC010000009">
    <property type="protein sequence ID" value="MDT0497390.1"/>
    <property type="molecule type" value="Genomic_DNA"/>
</dbReference>
<dbReference type="Pfam" id="PF06073">
    <property type="entry name" value="DUF934"/>
    <property type="match status" value="1"/>
</dbReference>
<keyword evidence="2" id="KW-1185">Reference proteome</keyword>
<name>A0ABU2WHP1_9GAMM</name>
<evidence type="ECO:0000313" key="2">
    <source>
        <dbReference type="Proteomes" id="UP001254608"/>
    </source>
</evidence>